<dbReference type="FunFam" id="3.30.230.40:FF:000003">
    <property type="entry name" value="Imidazoleglycerol-phosphate dehydratase HisB"/>
    <property type="match status" value="1"/>
</dbReference>
<comment type="pathway">
    <text evidence="1 5 6">Amino-acid biosynthesis; L-histidine biosynthesis; L-histidine from 5-phospho-alpha-D-ribose 1-diphosphate: step 6/9.</text>
</comment>
<comment type="similarity">
    <text evidence="5 6">Belongs to the imidazoleglycerol-phosphate dehydratase family.</text>
</comment>
<dbReference type="AlphaFoldDB" id="A0A520XEE8"/>
<proteinExistence type="inferred from homology"/>
<dbReference type="InterPro" id="IPR038494">
    <property type="entry name" value="IGPD_sf"/>
</dbReference>
<reference evidence="7 8" key="1">
    <citation type="submission" date="2019-01" db="EMBL/GenBank/DDBJ databases">
        <title>Insights into ecological role of a new deltaproteobacterial order Candidatus Sinidesulfobacterales (Sva0485) by metagenomics and metatranscriptomics.</title>
        <authorList>
            <person name="Tan S."/>
            <person name="Liu J."/>
            <person name="Fang Y."/>
            <person name="Hedlund B."/>
            <person name="Lian Z.-H."/>
            <person name="Huang L.-Y."/>
            <person name="Li J.-T."/>
            <person name="Huang L.-N."/>
            <person name="Li W.-J."/>
            <person name="Jiang H.-C."/>
            <person name="Dong H.-L."/>
            <person name="Shu W.-S."/>
        </authorList>
    </citation>
    <scope>NUCLEOTIDE SEQUENCE [LARGE SCALE GENOMIC DNA]</scope>
    <source>
        <strain evidence="7">AP4</strain>
    </source>
</reference>
<keyword evidence="2 5" id="KW-0028">Amino-acid biosynthesis</keyword>
<comment type="catalytic activity">
    <reaction evidence="5 6">
        <text>D-erythro-1-(imidazol-4-yl)glycerol 3-phosphate = 3-(imidazol-4-yl)-2-oxopropyl phosphate + H2O</text>
        <dbReference type="Rhea" id="RHEA:11040"/>
        <dbReference type="ChEBI" id="CHEBI:15377"/>
        <dbReference type="ChEBI" id="CHEBI:57766"/>
        <dbReference type="ChEBI" id="CHEBI:58278"/>
        <dbReference type="EC" id="4.2.1.19"/>
    </reaction>
</comment>
<accession>A0A520XEE8</accession>
<evidence type="ECO:0000313" key="7">
    <source>
        <dbReference type="EMBL" id="RZV39526.1"/>
    </source>
</evidence>
<dbReference type="Gene3D" id="3.30.230.40">
    <property type="entry name" value="Imidazole glycerol phosphate dehydratase, domain 1"/>
    <property type="match status" value="2"/>
</dbReference>
<gene>
    <name evidence="5" type="primary">hisB</name>
    <name evidence="7" type="ORF">EVJ48_04860</name>
</gene>
<evidence type="ECO:0000256" key="3">
    <source>
        <dbReference type="ARBA" id="ARBA00023102"/>
    </source>
</evidence>
<keyword evidence="4 5" id="KW-0456">Lyase</keyword>
<dbReference type="GO" id="GO:0004424">
    <property type="term" value="F:imidazoleglycerol-phosphate dehydratase activity"/>
    <property type="evidence" value="ECO:0007669"/>
    <property type="project" value="UniProtKB-UniRule"/>
</dbReference>
<dbReference type="HAMAP" id="MF_00076">
    <property type="entry name" value="HisB"/>
    <property type="match status" value="1"/>
</dbReference>
<evidence type="ECO:0000256" key="5">
    <source>
        <dbReference type="HAMAP-Rule" id="MF_00076"/>
    </source>
</evidence>
<dbReference type="InterPro" id="IPR000807">
    <property type="entry name" value="ImidazoleglycerolP_deHydtase"/>
</dbReference>
<dbReference type="UniPathway" id="UPA00031">
    <property type="reaction ID" value="UER00011"/>
</dbReference>
<keyword evidence="5" id="KW-0963">Cytoplasm</keyword>
<comment type="caution">
    <text evidence="7">The sequence shown here is derived from an EMBL/GenBank/DDBJ whole genome shotgun (WGS) entry which is preliminary data.</text>
</comment>
<evidence type="ECO:0000256" key="1">
    <source>
        <dbReference type="ARBA" id="ARBA00005047"/>
    </source>
</evidence>
<dbReference type="SUPFAM" id="SSF54211">
    <property type="entry name" value="Ribosomal protein S5 domain 2-like"/>
    <property type="match status" value="2"/>
</dbReference>
<dbReference type="PANTHER" id="PTHR23133:SF2">
    <property type="entry name" value="IMIDAZOLEGLYCEROL-PHOSPHATE DEHYDRATASE"/>
    <property type="match status" value="1"/>
</dbReference>
<dbReference type="Pfam" id="PF00475">
    <property type="entry name" value="IGPD"/>
    <property type="match status" value="2"/>
</dbReference>
<dbReference type="CDD" id="cd07914">
    <property type="entry name" value="IGPD"/>
    <property type="match status" value="1"/>
</dbReference>
<dbReference type="PROSITE" id="PS00954">
    <property type="entry name" value="IGP_DEHYDRATASE_1"/>
    <property type="match status" value="1"/>
</dbReference>
<dbReference type="Proteomes" id="UP000322454">
    <property type="component" value="Unassembled WGS sequence"/>
</dbReference>
<protein>
    <recommendedName>
        <fullName evidence="5 6">Imidazoleglycerol-phosphate dehydratase</fullName>
        <shortName evidence="5">IGPD</shortName>
        <ecNumber evidence="5 6">4.2.1.19</ecNumber>
    </recommendedName>
</protein>
<dbReference type="EC" id="4.2.1.19" evidence="5 6"/>
<evidence type="ECO:0000256" key="6">
    <source>
        <dbReference type="RuleBase" id="RU000599"/>
    </source>
</evidence>
<keyword evidence="3 5" id="KW-0368">Histidine biosynthesis</keyword>
<dbReference type="InterPro" id="IPR020565">
    <property type="entry name" value="ImidazoleglycerP_deHydtase_CS"/>
</dbReference>
<dbReference type="GO" id="GO:0000105">
    <property type="term" value="P:L-histidine biosynthetic process"/>
    <property type="evidence" value="ECO:0007669"/>
    <property type="project" value="UniProtKB-UniRule"/>
</dbReference>
<evidence type="ECO:0000313" key="8">
    <source>
        <dbReference type="Proteomes" id="UP000322454"/>
    </source>
</evidence>
<dbReference type="EMBL" id="SHMQ01000010">
    <property type="protein sequence ID" value="RZV39526.1"/>
    <property type="molecule type" value="Genomic_DNA"/>
</dbReference>
<dbReference type="PANTHER" id="PTHR23133">
    <property type="entry name" value="IMIDAZOLEGLYCEROL-PHOSPHATE DEHYDRATASE HIS7"/>
    <property type="match status" value="1"/>
</dbReference>
<dbReference type="GO" id="GO:0005737">
    <property type="term" value="C:cytoplasm"/>
    <property type="evidence" value="ECO:0007669"/>
    <property type="project" value="UniProtKB-SubCell"/>
</dbReference>
<name>A0A520XEE8_9DELT</name>
<dbReference type="PROSITE" id="PS00955">
    <property type="entry name" value="IGP_DEHYDRATASE_2"/>
    <property type="match status" value="1"/>
</dbReference>
<dbReference type="InterPro" id="IPR020568">
    <property type="entry name" value="Ribosomal_Su5_D2-typ_SF"/>
</dbReference>
<evidence type="ECO:0000256" key="2">
    <source>
        <dbReference type="ARBA" id="ARBA00022605"/>
    </source>
</evidence>
<comment type="subcellular location">
    <subcellularLocation>
        <location evidence="5 6">Cytoplasm</location>
    </subcellularLocation>
</comment>
<evidence type="ECO:0000256" key="4">
    <source>
        <dbReference type="ARBA" id="ARBA00023239"/>
    </source>
</evidence>
<sequence length="225" mass="25141">MPEKNTIKKKARKGKFIRKTTETDIKLELNIDGKGNYKIDTGVPFFNHMLEQFSKHSGCDISLKAKGDIGVDLHHLIEDTGIVIGHAFKELSGDKRGIKRYGFSSVPMDESLVQSTADFCGRSFFVYRFMGEDISQAGKEFLKSSLRISKQESREILVDKFFYVYSNVFFDAVCKNALISLHINIQYGSNIHHMVEAVFKSVGRAVSDALEITGDSGIPSTKGSI</sequence>
<organism evidence="7 8">
    <name type="scientific">Candidatus Acidulodesulfobacterium acidiphilum</name>
    <dbReference type="NCBI Taxonomy" id="2597224"/>
    <lineage>
        <taxon>Bacteria</taxon>
        <taxon>Deltaproteobacteria</taxon>
        <taxon>Candidatus Acidulodesulfobacterales</taxon>
        <taxon>Candidatus Acidulodesulfobacterium</taxon>
    </lineage>
</organism>